<reference evidence="3 4" key="1">
    <citation type="submission" date="2016-04" db="EMBL/GenBank/DDBJ databases">
        <title>Deep-sea bacteria in the southern Pacific.</title>
        <authorList>
            <person name="Tang K."/>
        </authorList>
    </citation>
    <scope>NUCLEOTIDE SEQUENCE [LARGE SCALE GENOMIC DNA]</scope>
    <source>
        <strain evidence="3 4">JLT2014</strain>
    </source>
</reference>
<dbReference type="KEGG" id="paby:Ga0080574_TMP1609"/>
<dbReference type="EMBL" id="CP015093">
    <property type="protein sequence ID" value="APZ51943.1"/>
    <property type="molecule type" value="Genomic_DNA"/>
</dbReference>
<dbReference type="Proteomes" id="UP000187059">
    <property type="component" value="Chromosome"/>
</dbReference>
<dbReference type="STRING" id="1250539.Ga0080574_TMP1609"/>
<dbReference type="PROSITE" id="PS00330">
    <property type="entry name" value="HEMOLYSIN_CALCIUM"/>
    <property type="match status" value="2"/>
</dbReference>
<dbReference type="GO" id="GO:0005576">
    <property type="term" value="C:extracellular region"/>
    <property type="evidence" value="ECO:0007669"/>
    <property type="project" value="UniProtKB-SubCell"/>
</dbReference>
<dbReference type="AlphaFoldDB" id="A0A1P8URB4"/>
<dbReference type="OrthoDB" id="7926438at2"/>
<keyword evidence="2" id="KW-0964">Secreted</keyword>
<organism evidence="3 4">
    <name type="scientific">Salipiger abyssi</name>
    <dbReference type="NCBI Taxonomy" id="1250539"/>
    <lineage>
        <taxon>Bacteria</taxon>
        <taxon>Pseudomonadati</taxon>
        <taxon>Pseudomonadota</taxon>
        <taxon>Alphaproteobacteria</taxon>
        <taxon>Rhodobacterales</taxon>
        <taxon>Roseobacteraceae</taxon>
        <taxon>Salipiger</taxon>
    </lineage>
</organism>
<dbReference type="InterPro" id="IPR050557">
    <property type="entry name" value="RTX_toxin/Mannuronan_C5-epim"/>
</dbReference>
<dbReference type="Pfam" id="PF00353">
    <property type="entry name" value="HemolysinCabind"/>
    <property type="match status" value="4"/>
</dbReference>
<evidence type="ECO:0000256" key="2">
    <source>
        <dbReference type="ARBA" id="ARBA00022525"/>
    </source>
</evidence>
<dbReference type="InterPro" id="IPR001343">
    <property type="entry name" value="Hemolysn_Ca-bd"/>
</dbReference>
<dbReference type="InterPro" id="IPR011049">
    <property type="entry name" value="Serralysin-like_metalloprot_C"/>
</dbReference>
<name>A0A1P8URB4_9RHOB</name>
<evidence type="ECO:0000256" key="1">
    <source>
        <dbReference type="ARBA" id="ARBA00004613"/>
    </source>
</evidence>
<evidence type="ECO:0000313" key="4">
    <source>
        <dbReference type="Proteomes" id="UP000187059"/>
    </source>
</evidence>
<proteinExistence type="predicted"/>
<keyword evidence="4" id="KW-1185">Reference proteome</keyword>
<sequence>MVDIIGTVGNDDGVDNPALIGTDADDTISGLSGADLLQGLGGSDFLNPGVGQDTVEAGAGDDRVILVHTVGNGSALYGGDGFDRLILQQSVGVTYGYDQAIIDGFERVDLNGSVFRIRPEQLDGITQITGFGYYGEIRIRGGGTAYLGDITLGENNNAVGRITAHYLAHGSDPATFPFVHMTWDATGSTGRWWMEHDVAFDAHYIEMLGGNGEDTLTGMQGDTIDGGGGDDRIIPMGDNGFTRLRPYSVVSGGDGTDVFVGAVSYNAGAGNPSRNWSLQDHSRTVIDGFEVLEGGGIFTRAGLDGFETLQMIEGLTITTPGTLDLTGRLESVAPDYDLSTGEIISYTLEVRYAGASLLGPNSFSLTDHWARIAITGGDAGDTFETGVGHDTLRSFDGNDTLRSGDGNDRVFGGGGSDVIVTWGSEADGSDTVDGGSGDNYIETGAGNDFVIGRDGNDTILGGDGADSLQGGSGDDVLSGGGLADVLYDGDGMDFINGGYGYDRIELLEDGGADSIFHAGVAGHGTDWIRGFEEEDALVTAFGVDAADFIVQQANTAGAGDAAVDELFVSYVPTGQILWALVDGAALTELTLQIGETDYDLLA</sequence>
<gene>
    <name evidence="3" type="ORF">Ga0080574_TMP1609</name>
</gene>
<evidence type="ECO:0000313" key="3">
    <source>
        <dbReference type="EMBL" id="APZ51943.1"/>
    </source>
</evidence>
<accession>A0A1P8URB4</accession>
<dbReference type="PANTHER" id="PTHR38340:SF1">
    <property type="entry name" value="S-LAYER PROTEIN"/>
    <property type="match status" value="1"/>
</dbReference>
<dbReference type="GO" id="GO:0005509">
    <property type="term" value="F:calcium ion binding"/>
    <property type="evidence" value="ECO:0007669"/>
    <property type="project" value="InterPro"/>
</dbReference>
<dbReference type="PRINTS" id="PR00313">
    <property type="entry name" value="CABNDNGRPT"/>
</dbReference>
<protein>
    <submittedName>
        <fullName evidence="3">Putative calcium-binding protein</fullName>
    </submittedName>
</protein>
<dbReference type="SUPFAM" id="SSF51120">
    <property type="entry name" value="beta-Roll"/>
    <property type="match status" value="2"/>
</dbReference>
<dbReference type="PANTHER" id="PTHR38340">
    <property type="entry name" value="S-LAYER PROTEIN"/>
    <property type="match status" value="1"/>
</dbReference>
<dbReference type="InterPro" id="IPR018511">
    <property type="entry name" value="Hemolysin-typ_Ca-bd_CS"/>
</dbReference>
<dbReference type="RefSeq" id="WP_076696876.1">
    <property type="nucleotide sequence ID" value="NZ_CP015093.1"/>
</dbReference>
<dbReference type="Gene3D" id="2.150.10.10">
    <property type="entry name" value="Serralysin-like metalloprotease, C-terminal"/>
    <property type="match status" value="3"/>
</dbReference>
<comment type="subcellular location">
    <subcellularLocation>
        <location evidence="1">Secreted</location>
    </subcellularLocation>
</comment>